<comment type="caution">
    <text evidence="1">The sequence shown here is derived from an EMBL/GenBank/DDBJ whole genome shotgun (WGS) entry which is preliminary data.</text>
</comment>
<proteinExistence type="predicted"/>
<organism evidence="1 2">
    <name type="scientific">Portunus trituberculatus</name>
    <name type="common">Swimming crab</name>
    <name type="synonym">Neptunus trituberculatus</name>
    <dbReference type="NCBI Taxonomy" id="210409"/>
    <lineage>
        <taxon>Eukaryota</taxon>
        <taxon>Metazoa</taxon>
        <taxon>Ecdysozoa</taxon>
        <taxon>Arthropoda</taxon>
        <taxon>Crustacea</taxon>
        <taxon>Multicrustacea</taxon>
        <taxon>Malacostraca</taxon>
        <taxon>Eumalacostraca</taxon>
        <taxon>Eucarida</taxon>
        <taxon>Decapoda</taxon>
        <taxon>Pleocyemata</taxon>
        <taxon>Brachyura</taxon>
        <taxon>Eubrachyura</taxon>
        <taxon>Portunoidea</taxon>
        <taxon>Portunidae</taxon>
        <taxon>Portuninae</taxon>
        <taxon>Portunus</taxon>
    </lineage>
</organism>
<reference evidence="1 2" key="1">
    <citation type="submission" date="2019-05" db="EMBL/GenBank/DDBJ databases">
        <title>Another draft genome of Portunus trituberculatus and its Hox gene families provides insights of decapod evolution.</title>
        <authorList>
            <person name="Jeong J.-H."/>
            <person name="Song I."/>
            <person name="Kim S."/>
            <person name="Choi T."/>
            <person name="Kim D."/>
            <person name="Ryu S."/>
            <person name="Kim W."/>
        </authorList>
    </citation>
    <scope>NUCLEOTIDE SEQUENCE [LARGE SCALE GENOMIC DNA]</scope>
    <source>
        <tissue evidence="1">Muscle</tissue>
    </source>
</reference>
<name>A0A5B7G4X3_PORTR</name>
<dbReference type="AlphaFoldDB" id="A0A5B7G4X3"/>
<evidence type="ECO:0000313" key="2">
    <source>
        <dbReference type="Proteomes" id="UP000324222"/>
    </source>
</evidence>
<dbReference type="EMBL" id="VSRR010010722">
    <property type="protein sequence ID" value="MPC52238.1"/>
    <property type="molecule type" value="Genomic_DNA"/>
</dbReference>
<protein>
    <submittedName>
        <fullName evidence="1">Uncharacterized protein</fullName>
    </submittedName>
</protein>
<keyword evidence="2" id="KW-1185">Reference proteome</keyword>
<accession>A0A5B7G4X3</accession>
<sequence>MCPSIEAVNSASEYISSNKAQDTESSTVFQFRIKRPPNSEPSTTLFQQVQSLNFVNEKQYLRRYFIRRIITALICRAIN</sequence>
<dbReference type="Proteomes" id="UP000324222">
    <property type="component" value="Unassembled WGS sequence"/>
</dbReference>
<evidence type="ECO:0000313" key="1">
    <source>
        <dbReference type="EMBL" id="MPC52238.1"/>
    </source>
</evidence>
<gene>
    <name evidence="1" type="ORF">E2C01_046101</name>
</gene>